<evidence type="ECO:0000256" key="12">
    <source>
        <dbReference type="ARBA" id="ARBA00082401"/>
    </source>
</evidence>
<evidence type="ECO:0000256" key="10">
    <source>
        <dbReference type="ARBA" id="ARBA00023319"/>
    </source>
</evidence>
<keyword evidence="10" id="KW-0393">Immunoglobulin domain</keyword>
<keyword evidence="16" id="KW-1185">Reference proteome</keyword>
<evidence type="ECO:0000256" key="2">
    <source>
        <dbReference type="ARBA" id="ARBA00019739"/>
    </source>
</evidence>
<evidence type="ECO:0000259" key="15">
    <source>
        <dbReference type="Pfam" id="PF15910"/>
    </source>
</evidence>
<name>A0A9J7GNP2_CRIGR</name>
<dbReference type="InterPro" id="IPR013783">
    <property type="entry name" value="Ig-like_fold"/>
</dbReference>
<evidence type="ECO:0000256" key="13">
    <source>
        <dbReference type="SAM" id="Phobius"/>
    </source>
</evidence>
<dbReference type="GO" id="GO:0005886">
    <property type="term" value="C:plasma membrane"/>
    <property type="evidence" value="ECO:0007669"/>
    <property type="project" value="UniProtKB-SubCell"/>
</dbReference>
<protein>
    <recommendedName>
        <fullName evidence="2">Inducible T-cell costimulator</fullName>
    </recommendedName>
    <alternativeName>
        <fullName evidence="12">Activation-inducible lymphocyte immunomediatory molecule</fullName>
    </alternativeName>
</protein>
<reference evidence="17" key="3">
    <citation type="submission" date="2025-08" db="UniProtKB">
        <authorList>
            <consortium name="RefSeq"/>
        </authorList>
    </citation>
    <scope>IDENTIFICATION</scope>
    <source>
        <strain evidence="17">17A/GY</strain>
        <tissue evidence="17">Liver</tissue>
    </source>
</reference>
<dbReference type="RefSeq" id="XP_035294728.1">
    <property type="nucleotide sequence ID" value="XM_035438837.1"/>
</dbReference>
<dbReference type="PANTHER" id="PTHR20904:SF0">
    <property type="entry name" value="INDUCIBLE T-CELL COSTIMULATOR"/>
    <property type="match status" value="1"/>
</dbReference>
<evidence type="ECO:0000256" key="11">
    <source>
        <dbReference type="ARBA" id="ARBA00049688"/>
    </source>
</evidence>
<dbReference type="CTD" id="29851"/>
<evidence type="ECO:0000256" key="3">
    <source>
        <dbReference type="ARBA" id="ARBA00022475"/>
    </source>
</evidence>
<dbReference type="RefSeq" id="XP_035296811.1">
    <property type="nucleotide sequence ID" value="XM_035440920.1"/>
</dbReference>
<organism evidence="16 17">
    <name type="scientific">Cricetulus griseus</name>
    <name type="common">Chinese hamster</name>
    <name type="synonym">Cricetulus barabensis griseus</name>
    <dbReference type="NCBI Taxonomy" id="10029"/>
    <lineage>
        <taxon>Eukaryota</taxon>
        <taxon>Metazoa</taxon>
        <taxon>Chordata</taxon>
        <taxon>Craniata</taxon>
        <taxon>Vertebrata</taxon>
        <taxon>Euteleostomi</taxon>
        <taxon>Mammalia</taxon>
        <taxon>Eutheria</taxon>
        <taxon>Euarchontoglires</taxon>
        <taxon>Glires</taxon>
        <taxon>Rodentia</taxon>
        <taxon>Myomorpha</taxon>
        <taxon>Muroidea</taxon>
        <taxon>Cricetidae</taxon>
        <taxon>Cricetinae</taxon>
        <taxon>Cricetulus</taxon>
    </lineage>
</organism>
<dbReference type="KEGG" id="cge:100770410"/>
<dbReference type="FunFam" id="2.60.40.10:FF:000874">
    <property type="entry name" value="Inducible T-cell costimulator"/>
    <property type="match status" value="1"/>
</dbReference>
<dbReference type="GO" id="GO:0031295">
    <property type="term" value="P:T cell costimulation"/>
    <property type="evidence" value="ECO:0007669"/>
    <property type="project" value="InterPro"/>
</dbReference>
<dbReference type="InterPro" id="IPR013106">
    <property type="entry name" value="Ig_V-set"/>
</dbReference>
<keyword evidence="9" id="KW-0325">Glycoprotein</keyword>
<evidence type="ECO:0000256" key="7">
    <source>
        <dbReference type="ARBA" id="ARBA00023136"/>
    </source>
</evidence>
<evidence type="ECO:0000256" key="4">
    <source>
        <dbReference type="ARBA" id="ARBA00022692"/>
    </source>
</evidence>
<evidence type="ECO:0000256" key="1">
    <source>
        <dbReference type="ARBA" id="ARBA00004251"/>
    </source>
</evidence>
<dbReference type="GO" id="GO:0002517">
    <property type="term" value="P:T cell tolerance induction"/>
    <property type="evidence" value="ECO:0007669"/>
    <property type="project" value="TreeGrafter"/>
</dbReference>
<keyword evidence="3" id="KW-1003">Cell membrane</keyword>
<dbReference type="Proteomes" id="UP001108280">
    <property type="component" value="Chromosome 2"/>
</dbReference>
<keyword evidence="6 13" id="KW-1133">Transmembrane helix</keyword>
<dbReference type="InterPro" id="IPR039943">
    <property type="entry name" value="ICOS"/>
</dbReference>
<proteinExistence type="predicted"/>
<sequence>MKSYFWCVFALCFQIGVSTGSGKFPLNNTKGTEKPSTDLIFCSRHKVWCSQTNVLAQNRPRARQKPMQPHLFAREINDSAKHKMFSFYNGGIQISCVYPETTRQLKMQLFKGEEVLCELTKTNGNVGSSKNPRSCPYQLSNDSVSFFLNNLDSSQSSYYFCSLLIFEPPPFRERTFPAEYLHIYESQRYCQLKPWLPIGCAAFVVVYIFGCMFIFWFTKKKYGSSVHDSNSEYMIMAAVNTAKKSRLAGIDSLRGLWREEYSLC</sequence>
<keyword evidence="4 13" id="KW-0812">Transmembrane</keyword>
<dbReference type="Pfam" id="PF15910">
    <property type="entry name" value="V-set_2"/>
    <property type="match status" value="1"/>
</dbReference>
<evidence type="ECO:0000256" key="9">
    <source>
        <dbReference type="ARBA" id="ARBA00023180"/>
    </source>
</evidence>
<dbReference type="GeneID" id="100770410"/>
<accession>A0A9J7GNP2</accession>
<keyword evidence="5 14" id="KW-0732">Signal</keyword>
<keyword evidence="8" id="KW-1015">Disulfide bond</keyword>
<feature type="transmembrane region" description="Helical" evidence="13">
    <location>
        <begin position="195"/>
        <end position="217"/>
    </location>
</feature>
<feature type="domain" description="Immunoglobulin V-set" evidence="15">
    <location>
        <begin position="77"/>
        <end position="187"/>
    </location>
</feature>
<comment type="subcellular location">
    <subcellularLocation>
        <location evidence="1">Cell membrane</location>
        <topology evidence="1">Single-pass type I membrane protein</topology>
    </subcellularLocation>
</comment>
<dbReference type="OrthoDB" id="9403189at2759"/>
<reference evidence="16" key="1">
    <citation type="journal article" date="2018" name="Biotechnol. Bioeng.">
        <title>A reference genome of the Chinese hamster based on a hybrid assembly strategy.</title>
        <authorList>
            <person name="Rupp O."/>
            <person name="MacDonald M.L."/>
            <person name="Li S."/>
            <person name="Dhiman H."/>
            <person name="Polson S."/>
            <person name="Griep S."/>
            <person name="Heffner K."/>
            <person name="Hernandez I."/>
            <person name="Brinkrolf K."/>
            <person name="Jadhav V."/>
            <person name="Samoudi M."/>
            <person name="Hao H."/>
            <person name="Kingham B."/>
            <person name="Goesmann A."/>
            <person name="Betenbaugh M.J."/>
            <person name="Lewis N.E."/>
            <person name="Borth N."/>
            <person name="Lee K.H."/>
        </authorList>
    </citation>
    <scope>NUCLEOTIDE SEQUENCE [LARGE SCALE GENOMIC DNA]</scope>
    <source>
        <strain evidence="16">17A/GY</strain>
    </source>
</reference>
<comment type="subunit">
    <text evidence="11">Homodimer; disulfide-linked. Interacts with ICOSLG. Interacts with PIK3R1. Interacts with TBK1; this interaction is critical for the maturation of T follicular regulatory cells.</text>
</comment>
<keyword evidence="7 13" id="KW-0472">Membrane</keyword>
<evidence type="ECO:0000256" key="6">
    <source>
        <dbReference type="ARBA" id="ARBA00022989"/>
    </source>
</evidence>
<dbReference type="Gene3D" id="2.60.40.10">
    <property type="entry name" value="Immunoglobulins"/>
    <property type="match status" value="1"/>
</dbReference>
<feature type="signal peptide" evidence="14">
    <location>
        <begin position="1"/>
        <end position="22"/>
    </location>
</feature>
<evidence type="ECO:0000256" key="8">
    <source>
        <dbReference type="ARBA" id="ARBA00023157"/>
    </source>
</evidence>
<dbReference type="GO" id="GO:0098609">
    <property type="term" value="P:cell-cell adhesion"/>
    <property type="evidence" value="ECO:0007669"/>
    <property type="project" value="TreeGrafter"/>
</dbReference>
<evidence type="ECO:0000256" key="14">
    <source>
        <dbReference type="SAM" id="SignalP"/>
    </source>
</evidence>
<dbReference type="AlphaFoldDB" id="A0A9J7GNP2"/>
<evidence type="ECO:0000313" key="16">
    <source>
        <dbReference type="Proteomes" id="UP001108280"/>
    </source>
</evidence>
<reference evidence="16" key="2">
    <citation type="journal article" date="2020" name="Biotechnol. Bioeng.">
        <title>Chromosome-scale scaffolds for the Chinese hamster reference genome assembly to facilitate the study of the CHO epigenome.</title>
        <authorList>
            <person name="Hilliard W."/>
            <person name="MacDonald M."/>
            <person name="Lee K.H."/>
        </authorList>
    </citation>
    <scope>NUCLEOTIDE SEQUENCE [LARGE SCALE GENOMIC DNA]</scope>
    <source>
        <strain evidence="16">17A/GY</strain>
    </source>
</reference>
<evidence type="ECO:0000256" key="5">
    <source>
        <dbReference type="ARBA" id="ARBA00022729"/>
    </source>
</evidence>
<feature type="chain" id="PRO_5039936740" description="Inducible T-cell costimulator" evidence="14">
    <location>
        <begin position="23"/>
        <end position="264"/>
    </location>
</feature>
<dbReference type="PANTHER" id="PTHR20904">
    <property type="entry name" value="INDUCIBLE T-CELL COSTIMULATOR ICOS"/>
    <property type="match status" value="1"/>
</dbReference>
<gene>
    <name evidence="17" type="primary">Icos</name>
</gene>
<evidence type="ECO:0000313" key="17">
    <source>
        <dbReference type="RefSeq" id="XP_035294728.1"/>
    </source>
</evidence>